<accession>A0A183HN32</accession>
<evidence type="ECO:0000313" key="2">
    <source>
        <dbReference type="EMBL" id="VDO57898.1"/>
    </source>
</evidence>
<dbReference type="STRING" id="387005.A0A183HN32"/>
<sequence length="128" mass="14683">MLRENNEGLNRWLAGEGLMMDVEAAQKLIQRARLHLSSSLRAIGIFSDAKIDSLFSTVTSIRETNHASLNAISSKCDDNSVNSDSFLSDFAFTSHDFFMVSKFFQQKSRNLNNLTFFFFFLFFFLQDL</sequence>
<gene>
    <name evidence="2" type="ORF">OFLC_LOCUS8895</name>
</gene>
<dbReference type="Proteomes" id="UP000267606">
    <property type="component" value="Unassembled WGS sequence"/>
</dbReference>
<name>A0A183HN32_9BILA</name>
<evidence type="ECO:0000313" key="3">
    <source>
        <dbReference type="Proteomes" id="UP000267606"/>
    </source>
</evidence>
<organism evidence="4">
    <name type="scientific">Onchocerca flexuosa</name>
    <dbReference type="NCBI Taxonomy" id="387005"/>
    <lineage>
        <taxon>Eukaryota</taxon>
        <taxon>Metazoa</taxon>
        <taxon>Ecdysozoa</taxon>
        <taxon>Nematoda</taxon>
        <taxon>Chromadorea</taxon>
        <taxon>Rhabditida</taxon>
        <taxon>Spirurina</taxon>
        <taxon>Spiruromorpha</taxon>
        <taxon>Filarioidea</taxon>
        <taxon>Onchocercidae</taxon>
        <taxon>Onchocerca</taxon>
    </lineage>
</organism>
<dbReference type="EMBL" id="UZAJ01010438">
    <property type="protein sequence ID" value="VDO57898.1"/>
    <property type="molecule type" value="Genomic_DNA"/>
</dbReference>
<evidence type="ECO:0000256" key="1">
    <source>
        <dbReference type="SAM" id="Phobius"/>
    </source>
</evidence>
<dbReference type="WBParaSite" id="OFLC_0000889301-mRNA-1">
    <property type="protein sequence ID" value="OFLC_0000889301-mRNA-1"/>
    <property type="gene ID" value="OFLC_0000889301"/>
</dbReference>
<reference evidence="2 3" key="2">
    <citation type="submission" date="2018-11" db="EMBL/GenBank/DDBJ databases">
        <authorList>
            <consortium name="Pathogen Informatics"/>
        </authorList>
    </citation>
    <scope>NUCLEOTIDE SEQUENCE [LARGE SCALE GENOMIC DNA]</scope>
</reference>
<evidence type="ECO:0000313" key="4">
    <source>
        <dbReference type="WBParaSite" id="OFLC_0000889301-mRNA-1"/>
    </source>
</evidence>
<protein>
    <submittedName>
        <fullName evidence="2 4">Uncharacterized protein</fullName>
    </submittedName>
</protein>
<keyword evidence="1" id="KW-0472">Membrane</keyword>
<keyword evidence="1" id="KW-1133">Transmembrane helix</keyword>
<feature type="transmembrane region" description="Helical" evidence="1">
    <location>
        <begin position="110"/>
        <end position="126"/>
    </location>
</feature>
<reference evidence="4" key="1">
    <citation type="submission" date="2016-06" db="UniProtKB">
        <authorList>
            <consortium name="WormBaseParasite"/>
        </authorList>
    </citation>
    <scope>IDENTIFICATION</scope>
</reference>
<keyword evidence="3" id="KW-1185">Reference proteome</keyword>
<keyword evidence="1" id="KW-0812">Transmembrane</keyword>
<dbReference type="AlphaFoldDB" id="A0A183HN32"/>
<proteinExistence type="predicted"/>